<protein>
    <submittedName>
        <fullName evidence="1">Carbohydrate ABC transporter substrate-binding protein</fullName>
    </submittedName>
</protein>
<accession>A0A6M0QZC6</accession>
<name>A0A6M0QZC6_9RHOB</name>
<dbReference type="Gene3D" id="3.40.190.10">
    <property type="entry name" value="Periplasmic binding protein-like II"/>
    <property type="match status" value="2"/>
</dbReference>
<organism evidence="1 2">
    <name type="scientific">Tabrizicola oligotrophica</name>
    <dbReference type="NCBI Taxonomy" id="2710650"/>
    <lineage>
        <taxon>Bacteria</taxon>
        <taxon>Pseudomonadati</taxon>
        <taxon>Pseudomonadota</taxon>
        <taxon>Alphaproteobacteria</taxon>
        <taxon>Rhodobacterales</taxon>
        <taxon>Paracoccaceae</taxon>
        <taxon>Tabrizicola</taxon>
    </lineage>
</organism>
<sequence>MPFKGLTWDHPRGFTALDRAGRQSGLIAWDRQPLEGFESAPIADLCAAYDLVVLDHPHLGEALAQDCLCPLDEVFDPVALKRFAADSIGPSFRSYEMAGRAWALPLDAASQVMALRPEIADAPLATWAEVSDFARHEGGLALSLAGPHAALSLMSIAASLDDGLDLADGGWLGAALCVEAYEILSDLNAHANPDFGQANPIGLLEAMSSGTGIRICPLVYGYVPYAARPAPRTVLFRNAPRSRIGGRHGSILGGTGIGISRRCTPSDALRDHLAWLMSPGVQTGFIPENDGQPSNRAAWADPDVNAPVRGFYSATAATLEAAALRPRHDGYIAFQTAASAFLREALRTGLPPAAVAGRLADMFAASLPANRRV</sequence>
<keyword evidence="2" id="KW-1185">Reference proteome</keyword>
<evidence type="ECO:0000313" key="2">
    <source>
        <dbReference type="Proteomes" id="UP000477782"/>
    </source>
</evidence>
<evidence type="ECO:0000313" key="1">
    <source>
        <dbReference type="EMBL" id="NEY91832.1"/>
    </source>
</evidence>
<dbReference type="Proteomes" id="UP000477782">
    <property type="component" value="Unassembled WGS sequence"/>
</dbReference>
<proteinExistence type="predicted"/>
<dbReference type="SUPFAM" id="SSF53850">
    <property type="entry name" value="Periplasmic binding protein-like II"/>
    <property type="match status" value="1"/>
</dbReference>
<dbReference type="EMBL" id="JAAIVJ010000014">
    <property type="protein sequence ID" value="NEY91832.1"/>
    <property type="molecule type" value="Genomic_DNA"/>
</dbReference>
<comment type="caution">
    <text evidence="1">The sequence shown here is derived from an EMBL/GenBank/DDBJ whole genome shotgun (WGS) entry which is preliminary data.</text>
</comment>
<dbReference type="AlphaFoldDB" id="A0A6M0QZC6"/>
<gene>
    <name evidence="1" type="ORF">G4Z14_16195</name>
</gene>
<reference evidence="1 2" key="1">
    <citation type="submission" date="2020-02" db="EMBL/GenBank/DDBJ databases">
        <authorList>
            <person name="Chen W.-M."/>
        </authorList>
    </citation>
    <scope>NUCLEOTIDE SEQUENCE [LARGE SCALE GENOMIC DNA]</scope>
    <source>
        <strain evidence="1 2">KMS-5</strain>
    </source>
</reference>